<dbReference type="InterPro" id="IPR002545">
    <property type="entry name" value="CheW-lke_dom"/>
</dbReference>
<proteinExistence type="predicted"/>
<dbReference type="InterPro" id="IPR039315">
    <property type="entry name" value="CheW"/>
</dbReference>
<dbReference type="Gene3D" id="2.40.50.180">
    <property type="entry name" value="CheA-289, Domain 4"/>
    <property type="match status" value="1"/>
</dbReference>
<dbReference type="EMBL" id="CM001488">
    <property type="protein sequence ID" value="EIM63863.1"/>
    <property type="molecule type" value="Genomic_DNA"/>
</dbReference>
<dbReference type="PANTHER" id="PTHR22617:SF41">
    <property type="entry name" value="CHEMOTAXIS SIGNAL TRANSDUCTION SYSTEM ADAPTOR PROTEIN CHEW"/>
    <property type="match status" value="1"/>
</dbReference>
<dbReference type="Pfam" id="PF01584">
    <property type="entry name" value="CheW"/>
    <property type="match status" value="1"/>
</dbReference>
<reference evidence="2 3" key="2">
    <citation type="submission" date="2012-02" db="EMBL/GenBank/DDBJ databases">
        <title>Improved High-Quality Draft sequence of Desulfobacter postgatei 2ac9.</title>
        <authorList>
            <consortium name="US DOE Joint Genome Institute"/>
            <person name="Lucas S."/>
            <person name="Han J."/>
            <person name="Lapidus A."/>
            <person name="Cheng J.-F."/>
            <person name="Goodwin L."/>
            <person name="Pitluck S."/>
            <person name="Peters L."/>
            <person name="Ovchinnikova G."/>
            <person name="Held B."/>
            <person name="Detter J.C."/>
            <person name="Han C."/>
            <person name="Tapia R."/>
            <person name="Land M."/>
            <person name="Hauser L."/>
            <person name="Kyrpides N."/>
            <person name="Ivanova N."/>
            <person name="Pagani I."/>
            <person name="Orellana R."/>
            <person name="Lovley D."/>
            <person name="Woyke T."/>
        </authorList>
    </citation>
    <scope>NUCLEOTIDE SEQUENCE [LARGE SCALE GENOMIC DNA]</scope>
    <source>
        <strain evidence="2 3">2ac9</strain>
    </source>
</reference>
<evidence type="ECO:0000313" key="2">
    <source>
        <dbReference type="EMBL" id="EIM63863.1"/>
    </source>
</evidence>
<dbReference type="SMART" id="SM00260">
    <property type="entry name" value="CheW"/>
    <property type="match status" value="1"/>
</dbReference>
<dbReference type="InterPro" id="IPR036061">
    <property type="entry name" value="CheW-like_dom_sf"/>
</dbReference>
<dbReference type="RefSeq" id="WP_004073231.1">
    <property type="nucleotide sequence ID" value="NZ_CM001488.1"/>
</dbReference>
<accession>I5B300</accession>
<dbReference type="Proteomes" id="UP000005778">
    <property type="component" value="Chromosome"/>
</dbReference>
<keyword evidence="3" id="KW-1185">Reference proteome</keyword>
<dbReference type="PANTHER" id="PTHR22617">
    <property type="entry name" value="CHEMOTAXIS SENSOR HISTIDINE KINASE-RELATED"/>
    <property type="match status" value="1"/>
</dbReference>
<dbReference type="SUPFAM" id="SSF50341">
    <property type="entry name" value="CheW-like"/>
    <property type="match status" value="1"/>
</dbReference>
<protein>
    <submittedName>
        <fullName evidence="2">Chemotaxis signal transduction protein</fullName>
    </submittedName>
</protein>
<dbReference type="eggNOG" id="COG0835">
    <property type="taxonomic scope" value="Bacteria"/>
</dbReference>
<name>I5B300_9BACT</name>
<dbReference type="GO" id="GO:0007165">
    <property type="term" value="P:signal transduction"/>
    <property type="evidence" value="ECO:0007669"/>
    <property type="project" value="InterPro"/>
</dbReference>
<evidence type="ECO:0000313" key="3">
    <source>
        <dbReference type="Proteomes" id="UP000005778"/>
    </source>
</evidence>
<feature type="domain" description="CheW-like" evidence="1">
    <location>
        <begin position="9"/>
        <end position="153"/>
    </location>
</feature>
<dbReference type="GO" id="GO:0005829">
    <property type="term" value="C:cytosol"/>
    <property type="evidence" value="ECO:0007669"/>
    <property type="project" value="TreeGrafter"/>
</dbReference>
<reference evidence="2 3" key="1">
    <citation type="submission" date="2011-09" db="EMBL/GenBank/DDBJ databases">
        <authorList>
            <consortium name="US DOE Joint Genome Institute (JGI-PGF)"/>
            <person name="Lucas S."/>
            <person name="Han J."/>
            <person name="Lapidus A."/>
            <person name="Cheng J.-F."/>
            <person name="Goodwin L."/>
            <person name="Pitluck S."/>
            <person name="Peters L."/>
            <person name="Land M.L."/>
            <person name="Hauser L."/>
            <person name="Orellana R."/>
            <person name="Lovley D."/>
            <person name="Woyke T.J."/>
        </authorList>
    </citation>
    <scope>NUCLEOTIDE SEQUENCE [LARGE SCALE GENOMIC DNA]</scope>
    <source>
        <strain evidence="2 3">2ac9</strain>
    </source>
</reference>
<gene>
    <name evidence="2" type="ORF">DespoDRAFT_01958</name>
</gene>
<sequence length="179" mass="19922">MSVQGITQTSQYLTFKLDNEIYAMDITTVREVLDITQITKVPQMPDFMCGVINLRGSVVPVVDLRLKFGLEKAASVREACIVIIEIVLDDEETVLGILVDSVQEVITLEPEQIDPPPRIGIRLKTQFIKGMGKKDKEFIIILETVKVFSAEELAVVQTTDDILMPETPGGTNVENENDD</sequence>
<dbReference type="OrthoDB" id="9790406at2"/>
<dbReference type="STRING" id="879212.DespoDRAFT_01958"/>
<dbReference type="AlphaFoldDB" id="I5B300"/>
<dbReference type="Gene3D" id="2.30.30.40">
    <property type="entry name" value="SH3 Domains"/>
    <property type="match status" value="1"/>
</dbReference>
<dbReference type="HOGENOM" id="CLU_048995_1_1_7"/>
<dbReference type="GO" id="GO:0006935">
    <property type="term" value="P:chemotaxis"/>
    <property type="evidence" value="ECO:0007669"/>
    <property type="project" value="InterPro"/>
</dbReference>
<organism evidence="2 3">
    <name type="scientific">Desulfobacter postgatei 2ac9</name>
    <dbReference type="NCBI Taxonomy" id="879212"/>
    <lineage>
        <taxon>Bacteria</taxon>
        <taxon>Pseudomonadati</taxon>
        <taxon>Thermodesulfobacteriota</taxon>
        <taxon>Desulfobacteria</taxon>
        <taxon>Desulfobacterales</taxon>
        <taxon>Desulfobacteraceae</taxon>
        <taxon>Desulfobacter</taxon>
    </lineage>
</organism>
<evidence type="ECO:0000259" key="1">
    <source>
        <dbReference type="PROSITE" id="PS50851"/>
    </source>
</evidence>
<dbReference type="PROSITE" id="PS50851">
    <property type="entry name" value="CHEW"/>
    <property type="match status" value="1"/>
</dbReference>